<protein>
    <submittedName>
        <fullName evidence="3">Uncharacterized protein</fullName>
    </submittedName>
</protein>
<keyword evidence="2" id="KW-0238">DNA-binding</keyword>
<gene>
    <name evidence="3" type="ORF">S06H3_65131</name>
</gene>
<dbReference type="GO" id="GO:0009307">
    <property type="term" value="P:DNA restriction-modification system"/>
    <property type="evidence" value="ECO:0007669"/>
    <property type="project" value="UniProtKB-KW"/>
</dbReference>
<evidence type="ECO:0000313" key="3">
    <source>
        <dbReference type="EMBL" id="GAI65819.1"/>
    </source>
</evidence>
<reference evidence="3" key="1">
    <citation type="journal article" date="2014" name="Front. Microbiol.">
        <title>High frequency of phylogenetically diverse reductive dehalogenase-homologous genes in deep subseafloor sedimentary metagenomes.</title>
        <authorList>
            <person name="Kawai M."/>
            <person name="Futagami T."/>
            <person name="Toyoda A."/>
            <person name="Takaki Y."/>
            <person name="Nishi S."/>
            <person name="Hori S."/>
            <person name="Arai W."/>
            <person name="Tsubouchi T."/>
            <person name="Morono Y."/>
            <person name="Uchiyama I."/>
            <person name="Ito T."/>
            <person name="Fujiyama A."/>
            <person name="Inagaki F."/>
            <person name="Takami H."/>
        </authorList>
    </citation>
    <scope>NUCLEOTIDE SEQUENCE</scope>
    <source>
        <strain evidence="3">Expedition CK06-06</strain>
    </source>
</reference>
<evidence type="ECO:0000256" key="1">
    <source>
        <dbReference type="ARBA" id="ARBA00022747"/>
    </source>
</evidence>
<organism evidence="3">
    <name type="scientific">marine sediment metagenome</name>
    <dbReference type="NCBI Taxonomy" id="412755"/>
    <lineage>
        <taxon>unclassified sequences</taxon>
        <taxon>metagenomes</taxon>
        <taxon>ecological metagenomes</taxon>
    </lineage>
</organism>
<accession>X1SDE2</accession>
<dbReference type="Gene3D" id="3.90.220.20">
    <property type="entry name" value="DNA methylase specificity domains"/>
    <property type="match status" value="1"/>
</dbReference>
<sequence length="57" mass="6475">MYQQLKDNYKPKVGDFILTKDAVPGIAYVVKEDIKGIISSGIMNLRINKEVDKEYLA</sequence>
<comment type="caution">
    <text evidence="3">The sequence shown here is derived from an EMBL/GenBank/DDBJ whole genome shotgun (WGS) entry which is preliminary data.</text>
</comment>
<proteinExistence type="predicted"/>
<dbReference type="AlphaFoldDB" id="X1SDE2"/>
<dbReference type="EMBL" id="BARV01043740">
    <property type="protein sequence ID" value="GAI65819.1"/>
    <property type="molecule type" value="Genomic_DNA"/>
</dbReference>
<keyword evidence="1" id="KW-0680">Restriction system</keyword>
<name>X1SDE2_9ZZZZ</name>
<evidence type="ECO:0000256" key="2">
    <source>
        <dbReference type="ARBA" id="ARBA00023125"/>
    </source>
</evidence>
<dbReference type="SUPFAM" id="SSF116734">
    <property type="entry name" value="DNA methylase specificity domain"/>
    <property type="match status" value="1"/>
</dbReference>
<dbReference type="GO" id="GO:0003677">
    <property type="term" value="F:DNA binding"/>
    <property type="evidence" value="ECO:0007669"/>
    <property type="project" value="UniProtKB-KW"/>
</dbReference>
<dbReference type="InterPro" id="IPR044946">
    <property type="entry name" value="Restrct_endonuc_typeI_TRD_sf"/>
</dbReference>